<keyword evidence="2 5" id="KW-0689">Ribosomal protein</keyword>
<keyword evidence="3" id="KW-0687">Ribonucleoprotein</keyword>
<evidence type="ECO:0000256" key="4">
    <source>
        <dbReference type="SAM" id="MobiDB-lite"/>
    </source>
</evidence>
<comment type="similarity">
    <text evidence="1">Belongs to the eukaryotic ribosomal protein P1/P2 family.</text>
</comment>
<dbReference type="InterPro" id="IPR038716">
    <property type="entry name" value="P1/P2_N_sf"/>
</dbReference>
<dbReference type="Gene3D" id="1.10.10.1410">
    <property type="match status" value="1"/>
</dbReference>
<dbReference type="Pfam" id="PF00428">
    <property type="entry name" value="Ribosomal_60s"/>
    <property type="match status" value="1"/>
</dbReference>
<name>A0A1J4JQL0_9EUKA</name>
<dbReference type="CDD" id="cd05831">
    <property type="entry name" value="Ribosomal_P1"/>
    <property type="match status" value="1"/>
</dbReference>
<feature type="compositionally biased region" description="Acidic residues" evidence="4">
    <location>
        <begin position="83"/>
        <end position="93"/>
    </location>
</feature>
<dbReference type="RefSeq" id="XP_068354591.1">
    <property type="nucleotide sequence ID" value="XM_068508096.1"/>
</dbReference>
<evidence type="ECO:0000313" key="5">
    <source>
        <dbReference type="EMBL" id="OHT01455.1"/>
    </source>
</evidence>
<dbReference type="GO" id="GO:0043021">
    <property type="term" value="F:ribonucleoprotein complex binding"/>
    <property type="evidence" value="ECO:0007669"/>
    <property type="project" value="TreeGrafter"/>
</dbReference>
<reference evidence="5" key="1">
    <citation type="submission" date="2016-10" db="EMBL/GenBank/DDBJ databases">
        <authorList>
            <person name="Benchimol M."/>
            <person name="Almeida L.G."/>
            <person name="Vasconcelos A.T."/>
            <person name="Perreira-Neves A."/>
            <person name="Rosa I.A."/>
            <person name="Tasca T."/>
            <person name="Bogo M.R."/>
            <person name="de Souza W."/>
        </authorList>
    </citation>
    <scope>NUCLEOTIDE SEQUENCE [LARGE SCALE GENOMIC DNA]</scope>
    <source>
        <strain evidence="5">K</strain>
    </source>
</reference>
<dbReference type="VEuPathDB" id="TrichDB:TRFO_31721"/>
<dbReference type="GO" id="GO:0003735">
    <property type="term" value="F:structural constituent of ribosome"/>
    <property type="evidence" value="ECO:0007669"/>
    <property type="project" value="TreeGrafter"/>
</dbReference>
<dbReference type="Proteomes" id="UP000179807">
    <property type="component" value="Unassembled WGS sequence"/>
</dbReference>
<gene>
    <name evidence="5" type="ORF">TRFO_31721</name>
</gene>
<evidence type="ECO:0000313" key="6">
    <source>
        <dbReference type="Proteomes" id="UP000179807"/>
    </source>
</evidence>
<dbReference type="AlphaFoldDB" id="A0A1J4JQL0"/>
<comment type="caution">
    <text evidence="5">The sequence shown here is derived from an EMBL/GenBank/DDBJ whole genome shotgun (WGS) entry which is preliminary data.</text>
</comment>
<feature type="region of interest" description="Disordered" evidence="4">
    <location>
        <begin position="69"/>
        <end position="93"/>
    </location>
</feature>
<dbReference type="FunFam" id="1.10.10.1410:FF:000002">
    <property type="entry name" value="60S acidic ribosomal protein P2"/>
    <property type="match status" value="1"/>
</dbReference>
<evidence type="ECO:0000256" key="1">
    <source>
        <dbReference type="ARBA" id="ARBA00005436"/>
    </source>
</evidence>
<sequence>MTSPELACVYASLILADEDIPISVESIEQLLNASQITVEKYWIELFAQYFATHDIRDLVKLTSLGGAPATIANEQRNDNEENSKEEEEDEDEELALDMDVLFDF</sequence>
<accession>A0A1J4JQL0</accession>
<dbReference type="PANTHER" id="PTHR45696:SF10">
    <property type="entry name" value="LARGE RIBOSOMAL SUBUNIT PROTEIN P1"/>
    <property type="match status" value="1"/>
</dbReference>
<dbReference type="OrthoDB" id="2194681at2759"/>
<dbReference type="GO" id="GO:0022625">
    <property type="term" value="C:cytosolic large ribosomal subunit"/>
    <property type="evidence" value="ECO:0007669"/>
    <property type="project" value="TreeGrafter"/>
</dbReference>
<evidence type="ECO:0000256" key="3">
    <source>
        <dbReference type="ARBA" id="ARBA00023274"/>
    </source>
</evidence>
<organism evidence="5 6">
    <name type="scientific">Tritrichomonas foetus</name>
    <dbReference type="NCBI Taxonomy" id="1144522"/>
    <lineage>
        <taxon>Eukaryota</taxon>
        <taxon>Metamonada</taxon>
        <taxon>Parabasalia</taxon>
        <taxon>Tritrichomonadida</taxon>
        <taxon>Tritrichomonadidae</taxon>
        <taxon>Tritrichomonas</taxon>
    </lineage>
</organism>
<dbReference type="PANTHER" id="PTHR45696">
    <property type="entry name" value="60S ACIDIC RIBOSOMAL PROTEIN P1"/>
    <property type="match status" value="1"/>
</dbReference>
<keyword evidence="6" id="KW-1185">Reference proteome</keyword>
<protein>
    <submittedName>
        <fullName evidence="5">60S acidic ribosomal protein P1</fullName>
    </submittedName>
</protein>
<dbReference type="GO" id="GO:0030295">
    <property type="term" value="F:protein kinase activator activity"/>
    <property type="evidence" value="ECO:0007669"/>
    <property type="project" value="TreeGrafter"/>
</dbReference>
<evidence type="ECO:0000256" key="2">
    <source>
        <dbReference type="ARBA" id="ARBA00022980"/>
    </source>
</evidence>
<dbReference type="GO" id="GO:0002181">
    <property type="term" value="P:cytoplasmic translation"/>
    <property type="evidence" value="ECO:0007669"/>
    <property type="project" value="TreeGrafter"/>
</dbReference>
<proteinExistence type="inferred from homology"/>
<dbReference type="EMBL" id="MLAK01000911">
    <property type="protein sequence ID" value="OHT01455.1"/>
    <property type="molecule type" value="Genomic_DNA"/>
</dbReference>
<dbReference type="GeneID" id="94842800"/>